<evidence type="ECO:0000313" key="2">
    <source>
        <dbReference type="Proteomes" id="UP000050741"/>
    </source>
</evidence>
<protein>
    <submittedName>
        <fullName evidence="3">Uncharacterized protein</fullName>
    </submittedName>
</protein>
<organism evidence="2 3">
    <name type="scientific">Globodera pallida</name>
    <name type="common">Potato cyst nematode worm</name>
    <name type="synonym">Heterodera pallida</name>
    <dbReference type="NCBI Taxonomy" id="36090"/>
    <lineage>
        <taxon>Eukaryota</taxon>
        <taxon>Metazoa</taxon>
        <taxon>Ecdysozoa</taxon>
        <taxon>Nematoda</taxon>
        <taxon>Chromadorea</taxon>
        <taxon>Rhabditida</taxon>
        <taxon>Tylenchina</taxon>
        <taxon>Tylenchomorpha</taxon>
        <taxon>Tylenchoidea</taxon>
        <taxon>Heteroderidae</taxon>
        <taxon>Heteroderinae</taxon>
        <taxon>Globodera</taxon>
    </lineage>
</organism>
<feature type="chain" id="PRO_5008146626" evidence="1">
    <location>
        <begin position="25"/>
        <end position="153"/>
    </location>
</feature>
<dbReference type="Proteomes" id="UP000050741">
    <property type="component" value="Unassembled WGS sequence"/>
</dbReference>
<sequence length="153" mass="18287">MPQMFPPHLLSFMLLITMIVVSIAFEVIEDGTPEEKDMAKALKLSKRFIWRTMMEKWECYKLTRQETCKKYEIFSMAADAYPRFRVPQGELQLSSAMQVIKAVYRRLFKLGTDEYFEYLISFENMEAWDLVDLNLKMHPRDLRVRETLLQQKT</sequence>
<reference evidence="3" key="2">
    <citation type="submission" date="2016-06" db="UniProtKB">
        <authorList>
            <consortium name="WormBaseParasite"/>
        </authorList>
    </citation>
    <scope>IDENTIFICATION</scope>
</reference>
<keyword evidence="1" id="KW-0732">Signal</keyword>
<keyword evidence="2" id="KW-1185">Reference proteome</keyword>
<evidence type="ECO:0000256" key="1">
    <source>
        <dbReference type="SAM" id="SignalP"/>
    </source>
</evidence>
<accession>A0A183BUA3</accession>
<dbReference type="AlphaFoldDB" id="A0A183BUA3"/>
<dbReference type="WBParaSite" id="GPLIN_000418900">
    <property type="protein sequence ID" value="GPLIN_000418900"/>
    <property type="gene ID" value="GPLIN_000418900"/>
</dbReference>
<name>A0A183BUA3_GLOPA</name>
<proteinExistence type="predicted"/>
<feature type="signal peptide" evidence="1">
    <location>
        <begin position="1"/>
        <end position="24"/>
    </location>
</feature>
<reference evidence="2" key="1">
    <citation type="submission" date="2014-05" db="EMBL/GenBank/DDBJ databases">
        <title>The genome and life-stage specific transcriptomes of Globodera pallida elucidate key aspects of plant parasitism by a cyst nematode.</title>
        <authorList>
            <person name="Cotton J.A."/>
            <person name="Lilley C.J."/>
            <person name="Jones L.M."/>
            <person name="Kikuchi T."/>
            <person name="Reid A.J."/>
            <person name="Thorpe P."/>
            <person name="Tsai I.J."/>
            <person name="Beasley H."/>
            <person name="Blok V."/>
            <person name="Cock P.J.A."/>
            <person name="Van den Akker S.E."/>
            <person name="Holroyd N."/>
            <person name="Hunt M."/>
            <person name="Mantelin S."/>
            <person name="Naghra H."/>
            <person name="Pain A."/>
            <person name="Palomares-Rius J.E."/>
            <person name="Zarowiecki M."/>
            <person name="Berriman M."/>
            <person name="Jones J.T."/>
            <person name="Urwin P.E."/>
        </authorList>
    </citation>
    <scope>NUCLEOTIDE SEQUENCE [LARGE SCALE GENOMIC DNA]</scope>
    <source>
        <strain evidence="2">Lindley</strain>
    </source>
</reference>
<evidence type="ECO:0000313" key="3">
    <source>
        <dbReference type="WBParaSite" id="GPLIN_000418900"/>
    </source>
</evidence>